<dbReference type="AlphaFoldDB" id="A0A1C6T411"/>
<feature type="transmembrane region" description="Helical" evidence="1">
    <location>
        <begin position="75"/>
        <end position="94"/>
    </location>
</feature>
<keyword evidence="1" id="KW-1133">Transmembrane helix</keyword>
<evidence type="ECO:0000313" key="3">
    <source>
        <dbReference type="Proteomes" id="UP000199413"/>
    </source>
</evidence>
<sequence length="982" mass="108479">MYPGVAMEQATSQAVFYPLRRVRAVGRWMTTWTRRSLQRLTGWTSTDGWVRSESEQAHPYRPTSAARYRRWIESVWFVSALFFTLVALAVLFRSRQVSFLPSWAPANASEALGLAWQVQTSIAAIAFAGLALVIQLASNPPVAIRSSREVLYRETLFRSLLLFAGASNVTLGIIAIWLASDGGAIIGFLFCFVVTMLFIGLSYFRAAEHFLDERRAAVRALNLLQEKLSDGLYKLDVMARANTRLADLFPGDSLIRARSRASGSTDGIPLVIVGQSVRLEDVNYRLLQRIAAKHLHRMWLINFPAEATQEAPPKRVEGSLRDTAPAILLDSRINEVVPAGGHIFTLTASLEADDPRVRVLENDLRGCIRLRDGDEDDDERLRGELVTLKDSLLSTIAAGTTGSLRQGLDVYSELFNRILASTGRIQDPSILFSFSAYGPYWRWLQRDVREIAVSAIEVLGRRGLYVTVDHAYSLCKLAFKSGDYDALREFLGLYPAYLTEVLGQSSDDALAEYVAVSLQNLTQLFMRAEVRNDMQARRLVEEISAGVFAEMMRICVDTERSALFERLLAYFGVPSDLIGGFGAADRKASESKAAALLAVLAWTLYRAENLHASQQLEDIAAKLLRLIPAHLVWAAYVEVGEGVLGQGRPWSRWELQTKIPLQVHMMAFDSYLASAALMVAAAVGLVVPPGVPSADDASRAGSLLNAFELAGRLSRFVPSFTFQGERLEQQLKALVDQRRSAEKQAIRESAIESERVERFISALREAMDESSNRLSNTFSRNAPHEIPGDGTKLYLNTLVPREFFVSSERVLAEPEMLASNAAYGMIRGENKFIVRSLVDGLAWQDAGVAEIARRAEALKEEASGTLFLVVLNSWELADALGFFRGGVQMGQQQGMFVETDDGIGACVACDMNLVSPLLRSPQPLDGVGEWQFLRDHGVAAVVRDYSGESEEPVAQVVVGVALEWTERPEGVVGFRISDTVAS</sequence>
<feature type="transmembrane region" description="Helical" evidence="1">
    <location>
        <begin position="155"/>
        <end position="178"/>
    </location>
</feature>
<keyword evidence="1" id="KW-0472">Membrane</keyword>
<keyword evidence="3" id="KW-1185">Reference proteome</keyword>
<keyword evidence="1" id="KW-0812">Transmembrane</keyword>
<feature type="transmembrane region" description="Helical" evidence="1">
    <location>
        <begin position="114"/>
        <end position="134"/>
    </location>
</feature>
<feature type="transmembrane region" description="Helical" evidence="1">
    <location>
        <begin position="671"/>
        <end position="691"/>
    </location>
</feature>
<evidence type="ECO:0000313" key="2">
    <source>
        <dbReference type="EMBL" id="SCL36546.1"/>
    </source>
</evidence>
<organism evidence="2 3">
    <name type="scientific">Micromonospora rhizosphaerae</name>
    <dbReference type="NCBI Taxonomy" id="568872"/>
    <lineage>
        <taxon>Bacteria</taxon>
        <taxon>Bacillati</taxon>
        <taxon>Actinomycetota</taxon>
        <taxon>Actinomycetes</taxon>
        <taxon>Micromonosporales</taxon>
        <taxon>Micromonosporaceae</taxon>
        <taxon>Micromonospora</taxon>
    </lineage>
</organism>
<protein>
    <submittedName>
        <fullName evidence="2">Uncharacterized protein</fullName>
    </submittedName>
</protein>
<dbReference type="EMBL" id="FMHV01000002">
    <property type="protein sequence ID" value="SCL36546.1"/>
    <property type="molecule type" value="Genomic_DNA"/>
</dbReference>
<reference evidence="3" key="1">
    <citation type="submission" date="2016-06" db="EMBL/GenBank/DDBJ databases">
        <authorList>
            <person name="Varghese N."/>
            <person name="Submissions Spin"/>
        </authorList>
    </citation>
    <scope>NUCLEOTIDE SEQUENCE [LARGE SCALE GENOMIC DNA]</scope>
    <source>
        <strain evidence="3">DSM 45431</strain>
    </source>
</reference>
<gene>
    <name evidence="2" type="ORF">GA0070624_5583</name>
</gene>
<feature type="transmembrane region" description="Helical" evidence="1">
    <location>
        <begin position="184"/>
        <end position="204"/>
    </location>
</feature>
<dbReference type="Proteomes" id="UP000199413">
    <property type="component" value="Unassembled WGS sequence"/>
</dbReference>
<evidence type="ECO:0000256" key="1">
    <source>
        <dbReference type="SAM" id="Phobius"/>
    </source>
</evidence>
<accession>A0A1C6T411</accession>
<name>A0A1C6T411_9ACTN</name>
<proteinExistence type="predicted"/>